<evidence type="ECO:0000313" key="2">
    <source>
        <dbReference type="EMBL" id="KAH3895685.1"/>
    </source>
</evidence>
<comment type="caution">
    <text evidence="2">The sequence shown here is derived from an EMBL/GenBank/DDBJ whole genome shotgun (WGS) entry which is preliminary data.</text>
</comment>
<keyword evidence="3" id="KW-1185">Reference proteome</keyword>
<accession>A0A9D4NHR1</accession>
<gene>
    <name evidence="2" type="ORF">DPMN_019850</name>
</gene>
<protein>
    <submittedName>
        <fullName evidence="2">Uncharacterized protein</fullName>
    </submittedName>
</protein>
<evidence type="ECO:0000256" key="1">
    <source>
        <dbReference type="SAM" id="MobiDB-lite"/>
    </source>
</evidence>
<reference evidence="2" key="1">
    <citation type="journal article" date="2019" name="bioRxiv">
        <title>The Genome of the Zebra Mussel, Dreissena polymorpha: A Resource for Invasive Species Research.</title>
        <authorList>
            <person name="McCartney M.A."/>
            <person name="Auch B."/>
            <person name="Kono T."/>
            <person name="Mallez S."/>
            <person name="Zhang Y."/>
            <person name="Obille A."/>
            <person name="Becker A."/>
            <person name="Abrahante J.E."/>
            <person name="Garbe J."/>
            <person name="Badalamenti J.P."/>
            <person name="Herman A."/>
            <person name="Mangelson H."/>
            <person name="Liachko I."/>
            <person name="Sullivan S."/>
            <person name="Sone E.D."/>
            <person name="Koren S."/>
            <person name="Silverstein K.A.T."/>
            <person name="Beckman K.B."/>
            <person name="Gohl D.M."/>
        </authorList>
    </citation>
    <scope>NUCLEOTIDE SEQUENCE</scope>
    <source>
        <strain evidence="2">Duluth1</strain>
        <tissue evidence="2">Whole animal</tissue>
    </source>
</reference>
<feature type="region of interest" description="Disordered" evidence="1">
    <location>
        <begin position="1"/>
        <end position="29"/>
    </location>
</feature>
<dbReference type="EMBL" id="JAIWYP010000001">
    <property type="protein sequence ID" value="KAH3895685.1"/>
    <property type="molecule type" value="Genomic_DNA"/>
</dbReference>
<evidence type="ECO:0000313" key="3">
    <source>
        <dbReference type="Proteomes" id="UP000828390"/>
    </source>
</evidence>
<name>A0A9D4NHR1_DREPO</name>
<organism evidence="2 3">
    <name type="scientific">Dreissena polymorpha</name>
    <name type="common">Zebra mussel</name>
    <name type="synonym">Mytilus polymorpha</name>
    <dbReference type="NCBI Taxonomy" id="45954"/>
    <lineage>
        <taxon>Eukaryota</taxon>
        <taxon>Metazoa</taxon>
        <taxon>Spiralia</taxon>
        <taxon>Lophotrochozoa</taxon>
        <taxon>Mollusca</taxon>
        <taxon>Bivalvia</taxon>
        <taxon>Autobranchia</taxon>
        <taxon>Heteroconchia</taxon>
        <taxon>Euheterodonta</taxon>
        <taxon>Imparidentia</taxon>
        <taxon>Neoheterodontei</taxon>
        <taxon>Myida</taxon>
        <taxon>Dreissenoidea</taxon>
        <taxon>Dreissenidae</taxon>
        <taxon>Dreissena</taxon>
    </lineage>
</organism>
<proteinExistence type="predicted"/>
<dbReference type="AlphaFoldDB" id="A0A9D4NHR1"/>
<sequence length="95" mass="10267">MFDNNAPQVSGSHYSRATYGGQSREQTSHLAPALSVDQIVSAPATHQDSAVGSIDVDALCDVHRWCAEFPERVVVFVQEGSQDCLNICDVCLVCL</sequence>
<reference evidence="2" key="2">
    <citation type="submission" date="2020-11" db="EMBL/GenBank/DDBJ databases">
        <authorList>
            <person name="McCartney M.A."/>
            <person name="Auch B."/>
            <person name="Kono T."/>
            <person name="Mallez S."/>
            <person name="Becker A."/>
            <person name="Gohl D.M."/>
            <person name="Silverstein K.A.T."/>
            <person name="Koren S."/>
            <person name="Bechman K.B."/>
            <person name="Herman A."/>
            <person name="Abrahante J.E."/>
            <person name="Garbe J."/>
        </authorList>
    </citation>
    <scope>NUCLEOTIDE SEQUENCE</scope>
    <source>
        <strain evidence="2">Duluth1</strain>
        <tissue evidence="2">Whole animal</tissue>
    </source>
</reference>
<dbReference type="Proteomes" id="UP000828390">
    <property type="component" value="Unassembled WGS sequence"/>
</dbReference>